<comment type="subcellular location">
    <subcellularLocation>
        <location evidence="1">Nucleus</location>
    </subcellularLocation>
</comment>
<sequence length="615" mass="71882">MGKNHKHQKQLKSEKAKVKLKTKGSKQLPKGLNITDTNFKVKKIVIREQLKQQDATQILSRRKLNVKDLLLRLQHYNSSVRQNAIRELKEIVSQHTVDILNVQLSELLKGISALILDKEKAIRRESLKALNLILNAVSKDQLIPFCNILISYLTCAMTHINQNIMEDSLLFLDILIQYCSNFLASNGHKILLYFLDMISKLQIQAQPGRQLITKLNSKNTSIKWRIKVLNSLQHFMLSIVNNRKCIQKSLPIYSSKVHYVKDNDFFPIYSSNSLQTCSINFEDIRTYKKLNRFVDLDSLQNYIDSLMPLMLDSWLEVCPKQYGSVNIQRSISTEAVSLLKCITSIIQSTIEYIKLLERERGTWLSSIWYKNKFQNVFIKNLFLEFPYVQQKCDVQIGKSQEDSTVNSSENCLEQNLTLCYIYIWFTTIHNNTKIDNLDKHLSLIILQFIIDKLDNWTDSQVFAVSCLTKVLRILLIEANEIWYKNNISLGGVLKSLINAYLHQTSHDFQMQLFMILTEITVDHNLTYLHSEDTFKDFIKSLPALLLKKKINNSTIRMLNKVVLQYRDWIQHELKENHDSIIENAKTIEIIDSDDERNSRLMICNLFYFMNEQVYY</sequence>
<evidence type="ECO:0000259" key="5">
    <source>
        <dbReference type="Pfam" id="PF12333"/>
    </source>
</evidence>
<dbReference type="PANTHER" id="PTHR16056:SF2">
    <property type="entry name" value="TESTIS-EXPRESSED PROTEIN 10"/>
    <property type="match status" value="1"/>
</dbReference>
<evidence type="ECO:0000256" key="2">
    <source>
        <dbReference type="ARBA" id="ARBA00006427"/>
    </source>
</evidence>
<dbReference type="SUPFAM" id="SSF48371">
    <property type="entry name" value="ARM repeat"/>
    <property type="match status" value="1"/>
</dbReference>
<dbReference type="InterPro" id="IPR011989">
    <property type="entry name" value="ARM-like"/>
</dbReference>
<feature type="region of interest" description="Disordered" evidence="4">
    <location>
        <begin position="1"/>
        <end position="24"/>
    </location>
</feature>
<keyword evidence="6" id="KW-1185">Reference proteome</keyword>
<proteinExistence type="inferred from homology"/>
<keyword evidence="3" id="KW-0539">Nucleus</keyword>
<reference evidence="7" key="1">
    <citation type="submission" date="2025-08" db="UniProtKB">
        <authorList>
            <consortium name="RefSeq"/>
        </authorList>
    </citation>
    <scope>IDENTIFICATION</scope>
</reference>
<dbReference type="InterPro" id="IPR024679">
    <property type="entry name" value="Ipi1_N"/>
</dbReference>
<dbReference type="InterPro" id="IPR016024">
    <property type="entry name" value="ARM-type_fold"/>
</dbReference>
<dbReference type="RefSeq" id="XP_011496792.1">
    <property type="nucleotide sequence ID" value="XM_011498490.1"/>
</dbReference>
<evidence type="ECO:0000256" key="1">
    <source>
        <dbReference type="ARBA" id="ARBA00004123"/>
    </source>
</evidence>
<gene>
    <name evidence="7" type="primary">LOC105361347</name>
</gene>
<protein>
    <submittedName>
        <fullName evidence="7">Testis-expressed sequence 10 protein homolog</fullName>
    </submittedName>
</protein>
<evidence type="ECO:0000256" key="4">
    <source>
        <dbReference type="SAM" id="MobiDB-lite"/>
    </source>
</evidence>
<feature type="compositionally biased region" description="Basic residues" evidence="4">
    <location>
        <begin position="1"/>
        <end position="10"/>
    </location>
</feature>
<evidence type="ECO:0000313" key="6">
    <source>
        <dbReference type="Proteomes" id="UP000695007"/>
    </source>
</evidence>
<dbReference type="GO" id="GO:0071339">
    <property type="term" value="C:MLL1 complex"/>
    <property type="evidence" value="ECO:0007669"/>
    <property type="project" value="TreeGrafter"/>
</dbReference>
<feature type="domain" description="Pre-rRNA-processing protein Ipi1 N-terminal" evidence="5">
    <location>
        <begin position="141"/>
        <end position="236"/>
    </location>
</feature>
<name>A0AAJ6YEW7_9HYME</name>
<dbReference type="Proteomes" id="UP000695007">
    <property type="component" value="Unplaced"/>
</dbReference>
<dbReference type="AlphaFoldDB" id="A0AAJ6YEW7"/>
<dbReference type="PANTHER" id="PTHR16056">
    <property type="entry name" value="REGULATOR OF MICROTUBULE DYNAMICS PROTEIN"/>
    <property type="match status" value="1"/>
</dbReference>
<organism evidence="6 7">
    <name type="scientific">Ceratosolen solmsi marchali</name>
    <dbReference type="NCBI Taxonomy" id="326594"/>
    <lineage>
        <taxon>Eukaryota</taxon>
        <taxon>Metazoa</taxon>
        <taxon>Ecdysozoa</taxon>
        <taxon>Arthropoda</taxon>
        <taxon>Hexapoda</taxon>
        <taxon>Insecta</taxon>
        <taxon>Pterygota</taxon>
        <taxon>Neoptera</taxon>
        <taxon>Endopterygota</taxon>
        <taxon>Hymenoptera</taxon>
        <taxon>Apocrita</taxon>
        <taxon>Proctotrupomorpha</taxon>
        <taxon>Chalcidoidea</taxon>
        <taxon>Agaonidae</taxon>
        <taxon>Agaoninae</taxon>
        <taxon>Ceratosolen</taxon>
    </lineage>
</organism>
<evidence type="ECO:0000313" key="7">
    <source>
        <dbReference type="RefSeq" id="XP_011496792.1"/>
    </source>
</evidence>
<dbReference type="Gene3D" id="1.25.10.10">
    <property type="entry name" value="Leucine-rich Repeat Variant"/>
    <property type="match status" value="1"/>
</dbReference>
<dbReference type="Pfam" id="PF12333">
    <property type="entry name" value="Ipi1_N"/>
    <property type="match status" value="1"/>
</dbReference>
<dbReference type="KEGG" id="csol:105361347"/>
<comment type="similarity">
    <text evidence="2">Belongs to the IPI1/TEX10 family.</text>
</comment>
<accession>A0AAJ6YEW7</accession>
<evidence type="ECO:0000256" key="3">
    <source>
        <dbReference type="ARBA" id="ARBA00023242"/>
    </source>
</evidence>
<dbReference type="GeneID" id="105361347"/>